<keyword evidence="2" id="KW-0732">Signal</keyword>
<sequence>MYKPLCIRLCCLTLLSLALLNTPVFASSYDLSVDDFHAPPDMLTAKLSPNGKYVASVWNYDKQRAVVIFDIQKSKVIHRFGDDIIRPYSVSWANDNRLLVKLLVPYKTAQVRRDAKRKDDFDIDDYFMFGRIVATDIDGEGLVSLMNDDRNVKGNVNLANITHILPDDPEHILMSAWRRDRMTLYKVNINSGESDRVVTGGRFTVAFTNDIKRQLLYRYDYRRISKTLEILKYTKESDEWVSVDTLYFDDDDRSKNKIELEDLAGLKDGYLVYRKLNEDTGFHELIQVKDGEKSVLVSLENTDIVGVITSGMDNEVIGYTTLTDVYRSVYFNQESQNIYAKAAKYFQDENFRFSNIAKNQSYAVIKSWGASNPVTYFTYDIKEDAITRFNYPYSSLPRDQLADAYKIQYLTRDKASITAYLYAPSGFDFSAPLPLIIMPHGGPQARDSLNYDDLTQFLSTRGYIVIKPNFRGSTGYGKAFEKAGHKQWGLRMQEDLEDAVAFLEKERLINPNKVCIVGASYGGYAALMGTIKTPSLYACAASINGVTHLPEQIEFDLDKFEGNAILTSYVKDTIGDPQTDAVMLQASSPALNAQRINTPILLVHGEEDSVVPYEQAELMQDALEAHNKNFKFVGIEDAGHNIFYYSDHSRPVYEALETFLSEHLGEAK</sequence>
<evidence type="ECO:0000313" key="4">
    <source>
        <dbReference type="EMBL" id="MFC4699818.1"/>
    </source>
</evidence>
<feature type="signal peptide" evidence="2">
    <location>
        <begin position="1"/>
        <end position="26"/>
    </location>
</feature>
<dbReference type="InterPro" id="IPR029058">
    <property type="entry name" value="AB_hydrolase_fold"/>
</dbReference>
<dbReference type="RefSeq" id="WP_382406698.1">
    <property type="nucleotide sequence ID" value="NZ_JBHSGU010000002.1"/>
</dbReference>
<accession>A0ABV9LVY4</accession>
<dbReference type="PANTHER" id="PTHR42776">
    <property type="entry name" value="SERINE PEPTIDASE S9 FAMILY MEMBER"/>
    <property type="match status" value="1"/>
</dbReference>
<dbReference type="GO" id="GO:0016787">
    <property type="term" value="F:hydrolase activity"/>
    <property type="evidence" value="ECO:0007669"/>
    <property type="project" value="UniProtKB-KW"/>
</dbReference>
<feature type="domain" description="Peptidase S9 prolyl oligopeptidase catalytic" evidence="3">
    <location>
        <begin position="454"/>
        <end position="666"/>
    </location>
</feature>
<evidence type="ECO:0000256" key="1">
    <source>
        <dbReference type="ARBA" id="ARBA00022801"/>
    </source>
</evidence>
<evidence type="ECO:0000313" key="5">
    <source>
        <dbReference type="Proteomes" id="UP001595897"/>
    </source>
</evidence>
<dbReference type="PANTHER" id="PTHR42776:SF27">
    <property type="entry name" value="DIPEPTIDYL PEPTIDASE FAMILY MEMBER 6"/>
    <property type="match status" value="1"/>
</dbReference>
<name>A0ABV9LVY4_9ALTE</name>
<gene>
    <name evidence="4" type="ORF">ACFO4O_06590</name>
</gene>
<proteinExistence type="predicted"/>
<evidence type="ECO:0000259" key="3">
    <source>
        <dbReference type="Pfam" id="PF00326"/>
    </source>
</evidence>
<dbReference type="EMBL" id="JBHSGU010000002">
    <property type="protein sequence ID" value="MFC4699818.1"/>
    <property type="molecule type" value="Genomic_DNA"/>
</dbReference>
<dbReference type="Pfam" id="PF00326">
    <property type="entry name" value="Peptidase_S9"/>
    <property type="match status" value="1"/>
</dbReference>
<dbReference type="InterPro" id="IPR001375">
    <property type="entry name" value="Peptidase_S9_cat"/>
</dbReference>
<keyword evidence="5" id="KW-1185">Reference proteome</keyword>
<protein>
    <submittedName>
        <fullName evidence="4">Alpha/beta fold hydrolase</fullName>
    </submittedName>
</protein>
<comment type="caution">
    <text evidence="4">The sequence shown here is derived from an EMBL/GenBank/DDBJ whole genome shotgun (WGS) entry which is preliminary data.</text>
</comment>
<feature type="chain" id="PRO_5047107030" evidence="2">
    <location>
        <begin position="27"/>
        <end position="668"/>
    </location>
</feature>
<dbReference type="Proteomes" id="UP001595897">
    <property type="component" value="Unassembled WGS sequence"/>
</dbReference>
<organism evidence="4 5">
    <name type="scientific">Glaciecola siphonariae</name>
    <dbReference type="NCBI Taxonomy" id="521012"/>
    <lineage>
        <taxon>Bacteria</taxon>
        <taxon>Pseudomonadati</taxon>
        <taxon>Pseudomonadota</taxon>
        <taxon>Gammaproteobacteria</taxon>
        <taxon>Alteromonadales</taxon>
        <taxon>Alteromonadaceae</taxon>
        <taxon>Glaciecola</taxon>
    </lineage>
</organism>
<dbReference type="SUPFAM" id="SSF53474">
    <property type="entry name" value="alpha/beta-Hydrolases"/>
    <property type="match status" value="1"/>
</dbReference>
<reference evidence="5" key="1">
    <citation type="journal article" date="2019" name="Int. J. Syst. Evol. Microbiol.">
        <title>The Global Catalogue of Microorganisms (GCM) 10K type strain sequencing project: providing services to taxonomists for standard genome sequencing and annotation.</title>
        <authorList>
            <consortium name="The Broad Institute Genomics Platform"/>
            <consortium name="The Broad Institute Genome Sequencing Center for Infectious Disease"/>
            <person name="Wu L."/>
            <person name="Ma J."/>
        </authorList>
    </citation>
    <scope>NUCLEOTIDE SEQUENCE [LARGE SCALE GENOMIC DNA]</scope>
    <source>
        <strain evidence="5">KACC 12507</strain>
    </source>
</reference>
<evidence type="ECO:0000256" key="2">
    <source>
        <dbReference type="SAM" id="SignalP"/>
    </source>
</evidence>
<dbReference type="Gene3D" id="3.40.50.1820">
    <property type="entry name" value="alpha/beta hydrolase"/>
    <property type="match status" value="1"/>
</dbReference>
<keyword evidence="1 4" id="KW-0378">Hydrolase</keyword>
<dbReference type="SUPFAM" id="SSF82171">
    <property type="entry name" value="DPP6 N-terminal domain-like"/>
    <property type="match status" value="1"/>
</dbReference>